<dbReference type="AlphaFoldDB" id="D4AS94"/>
<accession>D4AS94</accession>
<evidence type="ECO:0000313" key="3">
    <source>
        <dbReference type="Proteomes" id="UP000008866"/>
    </source>
</evidence>
<name>D4AS94_ARTBC</name>
<dbReference type="KEGG" id="abe:ARB_07109"/>
<dbReference type="RefSeq" id="XP_003014547.1">
    <property type="nucleotide sequence ID" value="XM_003014501.1"/>
</dbReference>
<reference evidence="3" key="1">
    <citation type="journal article" date="2011" name="Genome Biol.">
        <title>Comparative and functional genomics provide insights into the pathogenicity of dermatophytic fungi.</title>
        <authorList>
            <person name="Burmester A."/>
            <person name="Shelest E."/>
            <person name="Gloeckner G."/>
            <person name="Heddergott C."/>
            <person name="Schindler S."/>
            <person name="Staib P."/>
            <person name="Heidel A."/>
            <person name="Felder M."/>
            <person name="Petzold A."/>
            <person name="Szafranski K."/>
            <person name="Feuermann M."/>
            <person name="Pedruzzi I."/>
            <person name="Priebe S."/>
            <person name="Groth M."/>
            <person name="Winkler R."/>
            <person name="Li W."/>
            <person name="Kniemeyer O."/>
            <person name="Schroeckh V."/>
            <person name="Hertweck C."/>
            <person name="Hube B."/>
            <person name="White T.C."/>
            <person name="Platzer M."/>
            <person name="Guthke R."/>
            <person name="Heitman J."/>
            <person name="Woestemeyer J."/>
            <person name="Zipfel P.F."/>
            <person name="Monod M."/>
            <person name="Brakhage A.A."/>
        </authorList>
    </citation>
    <scope>NUCLEOTIDE SEQUENCE [LARGE SCALE GENOMIC DNA]</scope>
    <source>
        <strain evidence="3">ATCC MYA-4681 / CBS 112371</strain>
    </source>
</reference>
<keyword evidence="3" id="KW-1185">Reference proteome</keyword>
<gene>
    <name evidence="2" type="ORF">ARB_07109</name>
</gene>
<organism evidence="2 3">
    <name type="scientific">Arthroderma benhamiae (strain ATCC MYA-4681 / CBS 112371)</name>
    <name type="common">Trichophyton mentagrophytes</name>
    <dbReference type="NCBI Taxonomy" id="663331"/>
    <lineage>
        <taxon>Eukaryota</taxon>
        <taxon>Fungi</taxon>
        <taxon>Dikarya</taxon>
        <taxon>Ascomycota</taxon>
        <taxon>Pezizomycotina</taxon>
        <taxon>Eurotiomycetes</taxon>
        <taxon>Eurotiomycetidae</taxon>
        <taxon>Onygenales</taxon>
        <taxon>Arthrodermataceae</taxon>
        <taxon>Trichophyton</taxon>
    </lineage>
</organism>
<protein>
    <submittedName>
        <fullName evidence="2">Uncharacterized protein</fullName>
    </submittedName>
</protein>
<dbReference type="HOGENOM" id="CLU_3124673_0_0_1"/>
<dbReference type="EMBL" id="ABSU01000007">
    <property type="protein sequence ID" value="EFE34158.1"/>
    <property type="molecule type" value="Genomic_DNA"/>
</dbReference>
<evidence type="ECO:0000256" key="1">
    <source>
        <dbReference type="SAM" id="MobiDB-lite"/>
    </source>
</evidence>
<comment type="caution">
    <text evidence="2">The sequence shown here is derived from an EMBL/GenBank/DDBJ whole genome shotgun (WGS) entry which is preliminary data.</text>
</comment>
<feature type="compositionally biased region" description="Polar residues" evidence="1">
    <location>
        <begin position="41"/>
        <end position="50"/>
    </location>
</feature>
<feature type="region of interest" description="Disordered" evidence="1">
    <location>
        <begin position="1"/>
        <end position="50"/>
    </location>
</feature>
<dbReference type="Proteomes" id="UP000008866">
    <property type="component" value="Unassembled WGS sequence"/>
</dbReference>
<feature type="compositionally biased region" description="Acidic residues" evidence="1">
    <location>
        <begin position="24"/>
        <end position="34"/>
    </location>
</feature>
<proteinExistence type="predicted"/>
<dbReference type="GeneID" id="9520599"/>
<evidence type="ECO:0000313" key="2">
    <source>
        <dbReference type="EMBL" id="EFE34158.1"/>
    </source>
</evidence>
<sequence length="50" mass="5880">MSEFASIEGQKRRKKPTLGMGRADEDEDEDEEEKTNDRWQSESLYIKTTN</sequence>